<organism evidence="14 15">
    <name type="scientific">Microvenator marinus</name>
    <dbReference type="NCBI Taxonomy" id="2600177"/>
    <lineage>
        <taxon>Bacteria</taxon>
        <taxon>Deltaproteobacteria</taxon>
        <taxon>Bradymonadales</taxon>
        <taxon>Microvenatoraceae</taxon>
        <taxon>Microvenator</taxon>
    </lineage>
</organism>
<evidence type="ECO:0000256" key="7">
    <source>
        <dbReference type="ARBA" id="ARBA00022801"/>
    </source>
</evidence>
<keyword evidence="9 12" id="KW-1133">Transmembrane helix</keyword>
<evidence type="ECO:0000256" key="6">
    <source>
        <dbReference type="ARBA" id="ARBA00022723"/>
    </source>
</evidence>
<protein>
    <recommendedName>
        <fullName evidence="13">Peptidase M50 domain-containing protein</fullName>
    </recommendedName>
</protein>
<dbReference type="GO" id="GO:0006508">
    <property type="term" value="P:proteolysis"/>
    <property type="evidence" value="ECO:0007669"/>
    <property type="project" value="UniProtKB-KW"/>
</dbReference>
<dbReference type="RefSeq" id="WP_146961888.1">
    <property type="nucleotide sequence ID" value="NZ_CP042467.1"/>
</dbReference>
<dbReference type="OrthoDB" id="166377at2"/>
<gene>
    <name evidence="14" type="ORF">FRD01_17395</name>
</gene>
<feature type="transmembrane region" description="Helical" evidence="12">
    <location>
        <begin position="92"/>
        <end position="118"/>
    </location>
</feature>
<feature type="transmembrane region" description="Helical" evidence="12">
    <location>
        <begin position="125"/>
        <end position="146"/>
    </location>
</feature>
<keyword evidence="11 12" id="KW-0472">Membrane</keyword>
<feature type="transmembrane region" description="Helical" evidence="12">
    <location>
        <begin position="178"/>
        <end position="203"/>
    </location>
</feature>
<comment type="cofactor">
    <cofactor evidence="1">
        <name>Zn(2+)</name>
        <dbReference type="ChEBI" id="CHEBI:29105"/>
    </cofactor>
</comment>
<evidence type="ECO:0000259" key="13">
    <source>
        <dbReference type="Pfam" id="PF02163"/>
    </source>
</evidence>
<dbReference type="GO" id="GO:0046872">
    <property type="term" value="F:metal ion binding"/>
    <property type="evidence" value="ECO:0007669"/>
    <property type="project" value="UniProtKB-KW"/>
</dbReference>
<evidence type="ECO:0000256" key="3">
    <source>
        <dbReference type="ARBA" id="ARBA00007931"/>
    </source>
</evidence>
<evidence type="ECO:0000256" key="1">
    <source>
        <dbReference type="ARBA" id="ARBA00001947"/>
    </source>
</evidence>
<feature type="transmembrane region" description="Helical" evidence="12">
    <location>
        <begin position="12"/>
        <end position="34"/>
    </location>
</feature>
<sequence length="310" mass="34254">MFYDPSGWKVGSLAGVDISISFGYIFLLMFYIVMNGVRAGILFAAAVTLSLLIHEMGHAVVAKYYKLRPSVLLHGFGGLCFHDVAKSDRDDALIVLAGPIIEIIFGALAFALLAVVPLTGALNQFVYLFGFVSIFWGAINLFLPLWPLDGGKLLNLIMRRFTNDARAQDLSLKVSVTVAIPIGVLALINGQFFITLLIFFIILDNINTLKSGADIVGRRSTPKVSSFAKELLANAEKALEEGDFREAYRTCHQIRSNGDVLSDSMQTRIWEILALTAYQLEEYEEAEGWLKRAPNSSALKEVRLQLESRA</sequence>
<evidence type="ECO:0000256" key="12">
    <source>
        <dbReference type="SAM" id="Phobius"/>
    </source>
</evidence>
<feature type="transmembrane region" description="Helical" evidence="12">
    <location>
        <begin position="41"/>
        <end position="65"/>
    </location>
</feature>
<evidence type="ECO:0000313" key="15">
    <source>
        <dbReference type="Proteomes" id="UP000321595"/>
    </source>
</evidence>
<evidence type="ECO:0000256" key="9">
    <source>
        <dbReference type="ARBA" id="ARBA00022989"/>
    </source>
</evidence>
<dbReference type="PANTHER" id="PTHR39188:SF3">
    <property type="entry name" value="STAGE IV SPORULATION PROTEIN FB"/>
    <property type="match status" value="1"/>
</dbReference>
<evidence type="ECO:0000256" key="5">
    <source>
        <dbReference type="ARBA" id="ARBA00022692"/>
    </source>
</evidence>
<proteinExistence type="inferred from homology"/>
<keyword evidence="10" id="KW-0482">Metalloprotease</keyword>
<comment type="similarity">
    <text evidence="3">Belongs to the peptidase M50B family.</text>
</comment>
<keyword evidence="4" id="KW-0645">Protease</keyword>
<dbReference type="GO" id="GO:0008237">
    <property type="term" value="F:metallopeptidase activity"/>
    <property type="evidence" value="ECO:0007669"/>
    <property type="project" value="UniProtKB-KW"/>
</dbReference>
<dbReference type="AlphaFoldDB" id="A0A5B8XUR0"/>
<dbReference type="KEGG" id="bbae:FRD01_17395"/>
<accession>A0A5B8XUR0</accession>
<comment type="subcellular location">
    <subcellularLocation>
        <location evidence="2">Membrane</location>
        <topology evidence="2">Multi-pass membrane protein</topology>
    </subcellularLocation>
</comment>
<dbReference type="EMBL" id="CP042467">
    <property type="protein sequence ID" value="QED28981.1"/>
    <property type="molecule type" value="Genomic_DNA"/>
</dbReference>
<keyword evidence="7" id="KW-0378">Hydrolase</keyword>
<evidence type="ECO:0000256" key="2">
    <source>
        <dbReference type="ARBA" id="ARBA00004141"/>
    </source>
</evidence>
<feature type="domain" description="Peptidase M50" evidence="13">
    <location>
        <begin position="122"/>
        <end position="179"/>
    </location>
</feature>
<dbReference type="InterPro" id="IPR008915">
    <property type="entry name" value="Peptidase_M50"/>
</dbReference>
<keyword evidence="8" id="KW-0862">Zinc</keyword>
<evidence type="ECO:0000256" key="4">
    <source>
        <dbReference type="ARBA" id="ARBA00022670"/>
    </source>
</evidence>
<evidence type="ECO:0000256" key="10">
    <source>
        <dbReference type="ARBA" id="ARBA00023049"/>
    </source>
</evidence>
<dbReference type="Pfam" id="PF02163">
    <property type="entry name" value="Peptidase_M50"/>
    <property type="match status" value="1"/>
</dbReference>
<keyword evidence="6" id="KW-0479">Metal-binding</keyword>
<keyword evidence="5 12" id="KW-0812">Transmembrane</keyword>
<evidence type="ECO:0000256" key="8">
    <source>
        <dbReference type="ARBA" id="ARBA00022833"/>
    </source>
</evidence>
<keyword evidence="15" id="KW-1185">Reference proteome</keyword>
<reference evidence="14 15" key="1">
    <citation type="submission" date="2019-08" db="EMBL/GenBank/DDBJ databases">
        <authorList>
            <person name="Liang Q."/>
        </authorList>
    </citation>
    <scope>NUCLEOTIDE SEQUENCE [LARGE SCALE GENOMIC DNA]</scope>
    <source>
        <strain evidence="14 15">V1718</strain>
    </source>
</reference>
<evidence type="ECO:0000313" key="14">
    <source>
        <dbReference type="EMBL" id="QED28981.1"/>
    </source>
</evidence>
<evidence type="ECO:0000256" key="11">
    <source>
        <dbReference type="ARBA" id="ARBA00023136"/>
    </source>
</evidence>
<dbReference type="GO" id="GO:0016020">
    <property type="term" value="C:membrane"/>
    <property type="evidence" value="ECO:0007669"/>
    <property type="project" value="UniProtKB-SubCell"/>
</dbReference>
<dbReference type="PANTHER" id="PTHR39188">
    <property type="entry name" value="MEMBRANE-ASSOCIATED ZINC METALLOPROTEASE M50B"/>
    <property type="match status" value="1"/>
</dbReference>
<name>A0A5B8XUR0_9DELT</name>
<dbReference type="Proteomes" id="UP000321595">
    <property type="component" value="Chromosome"/>
</dbReference>